<dbReference type="EMBL" id="MU151091">
    <property type="protein sequence ID" value="KAF9451096.1"/>
    <property type="molecule type" value="Genomic_DNA"/>
</dbReference>
<organism evidence="1 2">
    <name type="scientific">Macrolepiota fuliginosa MF-IS2</name>
    <dbReference type="NCBI Taxonomy" id="1400762"/>
    <lineage>
        <taxon>Eukaryota</taxon>
        <taxon>Fungi</taxon>
        <taxon>Dikarya</taxon>
        <taxon>Basidiomycota</taxon>
        <taxon>Agaricomycotina</taxon>
        <taxon>Agaricomycetes</taxon>
        <taxon>Agaricomycetidae</taxon>
        <taxon>Agaricales</taxon>
        <taxon>Agaricineae</taxon>
        <taxon>Agaricaceae</taxon>
        <taxon>Macrolepiota</taxon>
    </lineage>
</organism>
<evidence type="ECO:0000313" key="2">
    <source>
        <dbReference type="Proteomes" id="UP000807342"/>
    </source>
</evidence>
<name>A0A9P5XKZ7_9AGAR</name>
<reference evidence="1" key="1">
    <citation type="submission" date="2020-11" db="EMBL/GenBank/DDBJ databases">
        <authorList>
            <consortium name="DOE Joint Genome Institute"/>
            <person name="Ahrendt S."/>
            <person name="Riley R."/>
            <person name="Andreopoulos W."/>
            <person name="Labutti K."/>
            <person name="Pangilinan J."/>
            <person name="Ruiz-Duenas F.J."/>
            <person name="Barrasa J.M."/>
            <person name="Sanchez-Garcia M."/>
            <person name="Camarero S."/>
            <person name="Miyauchi S."/>
            <person name="Serrano A."/>
            <person name="Linde D."/>
            <person name="Babiker R."/>
            <person name="Drula E."/>
            <person name="Ayuso-Fernandez I."/>
            <person name="Pacheco R."/>
            <person name="Padilla G."/>
            <person name="Ferreira P."/>
            <person name="Barriuso J."/>
            <person name="Kellner H."/>
            <person name="Castanera R."/>
            <person name="Alfaro M."/>
            <person name="Ramirez L."/>
            <person name="Pisabarro A.G."/>
            <person name="Kuo A."/>
            <person name="Tritt A."/>
            <person name="Lipzen A."/>
            <person name="He G."/>
            <person name="Yan M."/>
            <person name="Ng V."/>
            <person name="Cullen D."/>
            <person name="Martin F."/>
            <person name="Rosso M.-N."/>
            <person name="Henrissat B."/>
            <person name="Hibbett D."/>
            <person name="Martinez A.T."/>
            <person name="Grigoriev I.V."/>
        </authorList>
    </citation>
    <scope>NUCLEOTIDE SEQUENCE</scope>
    <source>
        <strain evidence="1">MF-IS2</strain>
    </source>
</reference>
<dbReference type="AlphaFoldDB" id="A0A9P5XKZ7"/>
<sequence length="161" mass="17967">MGDIFRLVLCHGFNVVKPRLFILAALADESPSPIIMEEEWVALHTVVPQFHSIPTPVHFHHSRIAGGVAASTLLLLTLPYLPSLKERFYYSELERCHITMTHIDYAKTLSIYISSSTSIQVPSVLRTLRPCTRIDHCMAPSTSGGSTHGTLNFHISDRTLT</sequence>
<dbReference type="Proteomes" id="UP000807342">
    <property type="component" value="Unassembled WGS sequence"/>
</dbReference>
<protein>
    <submittedName>
        <fullName evidence="1">Uncharacterized protein</fullName>
    </submittedName>
</protein>
<accession>A0A9P5XKZ7</accession>
<comment type="caution">
    <text evidence="1">The sequence shown here is derived from an EMBL/GenBank/DDBJ whole genome shotgun (WGS) entry which is preliminary data.</text>
</comment>
<evidence type="ECO:0000313" key="1">
    <source>
        <dbReference type="EMBL" id="KAF9451096.1"/>
    </source>
</evidence>
<keyword evidence="2" id="KW-1185">Reference proteome</keyword>
<proteinExistence type="predicted"/>
<gene>
    <name evidence="1" type="ORF">P691DRAFT_404414</name>
</gene>